<accession>C8PHJ9</accession>
<evidence type="ECO:0000313" key="2">
    <source>
        <dbReference type="EMBL" id="EEV17613.1"/>
    </source>
</evidence>
<dbReference type="STRING" id="824.CGRAC_1886"/>
<evidence type="ECO:0000313" key="3">
    <source>
        <dbReference type="Proteomes" id="UP000005709"/>
    </source>
</evidence>
<dbReference type="Proteomes" id="UP000005709">
    <property type="component" value="Unassembled WGS sequence"/>
</dbReference>
<dbReference type="AlphaFoldDB" id="C8PHJ9"/>
<protein>
    <submittedName>
        <fullName evidence="2">Uncharacterized protein</fullName>
    </submittedName>
</protein>
<keyword evidence="3" id="KW-1185">Reference proteome</keyword>
<sequence length="436" mass="48399">MLRFVSTLLFALLFSAFFMQGSLLYYLEQRFHDDFGLEEWLRRSPFRVGGEIYEKIANGADKLEQRIKGEDISKDEDASPHGGSENFKKSTQDRMAENQALQSTRARDHDVSQSVKPQDSKPQAHAAKNSALNNSTHHLKTRDSAQEPYAQNSAPQNSTSQNSVSQSLATTSSVPRSSSAPQNPVTASATLQSGENSDSQLPAPQALEQNLTTQGSVEVDAKISLSDDGKIRLNAGDEVLFMGDSLMQYVGMNAKKFFPKRSLRVIDLSKQSTGLASKKSFDWQKTLDTALRENGGVKLVVVLLGANDVWEYRAGGKTYGIKTPRWREFYASRVREIYDTAHSHGAGVLWLAMPCMQKPDFEEKTQLLNQIYADASMALGGYFMQTTPLVCEKGVYKTYLQSGSKLVRVRQDDGIHMSKEGCEAVAKEILSRIEVE</sequence>
<feature type="compositionally biased region" description="Basic and acidic residues" evidence="1">
    <location>
        <begin position="70"/>
        <end position="79"/>
    </location>
</feature>
<dbReference type="InterPro" id="IPR036514">
    <property type="entry name" value="SGNH_hydro_sf"/>
</dbReference>
<reference evidence="2 3" key="1">
    <citation type="submission" date="2009-07" db="EMBL/GenBank/DDBJ databases">
        <authorList>
            <person name="Madupu R."/>
            <person name="Sebastian Y."/>
            <person name="Durkin A.S."/>
            <person name="Torralba M."/>
            <person name="Methe B."/>
            <person name="Sutton G.G."/>
            <person name="Strausberg R.L."/>
            <person name="Nelson K.E."/>
        </authorList>
    </citation>
    <scope>NUCLEOTIDE SEQUENCE [LARGE SCALE GENOMIC DNA]</scope>
    <source>
        <strain evidence="2 3">RM3268</strain>
    </source>
</reference>
<feature type="region of interest" description="Disordered" evidence="1">
    <location>
        <begin position="70"/>
        <end position="202"/>
    </location>
</feature>
<feature type="compositionally biased region" description="Basic and acidic residues" evidence="1">
    <location>
        <begin position="86"/>
        <end position="96"/>
    </location>
</feature>
<name>C8PHJ9_9BACT</name>
<dbReference type="Pfam" id="PF04311">
    <property type="entry name" value="DUF459"/>
    <property type="match status" value="1"/>
</dbReference>
<feature type="compositionally biased region" description="Polar residues" evidence="1">
    <location>
        <begin position="168"/>
        <end position="202"/>
    </location>
</feature>
<evidence type="ECO:0000256" key="1">
    <source>
        <dbReference type="SAM" id="MobiDB-lite"/>
    </source>
</evidence>
<dbReference type="Gene3D" id="3.40.50.1110">
    <property type="entry name" value="SGNH hydrolase"/>
    <property type="match status" value="1"/>
</dbReference>
<organism evidence="2 3">
    <name type="scientific">Campylobacter gracilis RM3268</name>
    <dbReference type="NCBI Taxonomy" id="553220"/>
    <lineage>
        <taxon>Bacteria</taxon>
        <taxon>Pseudomonadati</taxon>
        <taxon>Campylobacterota</taxon>
        <taxon>Epsilonproteobacteria</taxon>
        <taxon>Campylobacterales</taxon>
        <taxon>Campylobacteraceae</taxon>
        <taxon>Campylobacter</taxon>
    </lineage>
</organism>
<dbReference type="RefSeq" id="WP_005871141.1">
    <property type="nucleotide sequence ID" value="NZ_ACYG01000024.1"/>
</dbReference>
<dbReference type="EMBL" id="ACYG01000024">
    <property type="protein sequence ID" value="EEV17613.1"/>
    <property type="molecule type" value="Genomic_DNA"/>
</dbReference>
<dbReference type="SUPFAM" id="SSF52266">
    <property type="entry name" value="SGNH hydrolase"/>
    <property type="match status" value="1"/>
</dbReference>
<feature type="compositionally biased region" description="Polar residues" evidence="1">
    <location>
        <begin position="112"/>
        <end position="121"/>
    </location>
</feature>
<dbReference type="GO" id="GO:0016788">
    <property type="term" value="F:hydrolase activity, acting on ester bonds"/>
    <property type="evidence" value="ECO:0007669"/>
    <property type="project" value="UniProtKB-ARBA"/>
</dbReference>
<feature type="compositionally biased region" description="Low complexity" evidence="1">
    <location>
        <begin position="156"/>
        <end position="167"/>
    </location>
</feature>
<proteinExistence type="predicted"/>
<gene>
    <name evidence="2" type="ORF">CAMGR0001_0444</name>
</gene>
<dbReference type="InterPro" id="IPR007407">
    <property type="entry name" value="DUF459"/>
</dbReference>
<comment type="caution">
    <text evidence="2">The sequence shown here is derived from an EMBL/GenBank/DDBJ whole genome shotgun (WGS) entry which is preliminary data.</text>
</comment>
<dbReference type="eggNOG" id="COG2845">
    <property type="taxonomic scope" value="Bacteria"/>
</dbReference>
<dbReference type="OrthoDB" id="445620at2"/>